<keyword evidence="1" id="KW-0694">RNA-binding</keyword>
<evidence type="ECO:0000259" key="3">
    <source>
        <dbReference type="SMART" id="SM00945"/>
    </source>
</evidence>
<dbReference type="AlphaFoldDB" id="A0A317CLM2"/>
<comment type="caution">
    <text evidence="4">The sequence shown here is derived from an EMBL/GenBank/DDBJ whole genome shotgun (WGS) entry which is preliminary data.</text>
</comment>
<reference evidence="4 5" key="1">
    <citation type="submission" date="2018-05" db="EMBL/GenBank/DDBJ databases">
        <title>Leucothrix arctica sp. nov., isolated from Arctic seawater.</title>
        <authorList>
            <person name="Choi A."/>
            <person name="Baek K."/>
        </authorList>
    </citation>
    <scope>NUCLEOTIDE SEQUENCE [LARGE SCALE GENOMIC DNA]</scope>
    <source>
        <strain evidence="4 5">JCM 18388</strain>
    </source>
</reference>
<gene>
    <name evidence="4" type="ORF">DKW60_05950</name>
</gene>
<organism evidence="4 5">
    <name type="scientific">Leucothrix pacifica</name>
    <dbReference type="NCBI Taxonomy" id="1247513"/>
    <lineage>
        <taxon>Bacteria</taxon>
        <taxon>Pseudomonadati</taxon>
        <taxon>Pseudomonadota</taxon>
        <taxon>Gammaproteobacteria</taxon>
        <taxon>Thiotrichales</taxon>
        <taxon>Thiotrichaceae</taxon>
        <taxon>Leucothrix</taxon>
    </lineage>
</organism>
<accession>A0A317CLM2</accession>
<dbReference type="SMART" id="SM00945">
    <property type="entry name" value="ProQ"/>
    <property type="match status" value="1"/>
</dbReference>
<evidence type="ECO:0000313" key="5">
    <source>
        <dbReference type="Proteomes" id="UP000245539"/>
    </source>
</evidence>
<dbReference type="InterPro" id="IPR036442">
    <property type="entry name" value="ProQ/FinO_sf"/>
</dbReference>
<feature type="compositionally biased region" description="Basic residues" evidence="2">
    <location>
        <begin position="8"/>
        <end position="18"/>
    </location>
</feature>
<evidence type="ECO:0000313" key="4">
    <source>
        <dbReference type="EMBL" id="PWQ99269.1"/>
    </source>
</evidence>
<protein>
    <recommendedName>
        <fullName evidence="3">ProQ/FinO domain-containing protein</fullName>
    </recommendedName>
</protein>
<feature type="compositionally biased region" description="Basic and acidic residues" evidence="2">
    <location>
        <begin position="19"/>
        <end position="28"/>
    </location>
</feature>
<evidence type="ECO:0000256" key="2">
    <source>
        <dbReference type="SAM" id="MobiDB-lite"/>
    </source>
</evidence>
<proteinExistence type="predicted"/>
<dbReference type="SUPFAM" id="SSF48657">
    <property type="entry name" value="FinO-like"/>
    <property type="match status" value="1"/>
</dbReference>
<dbReference type="InterPro" id="IPR016103">
    <property type="entry name" value="ProQ/FinO"/>
</dbReference>
<dbReference type="Proteomes" id="UP000245539">
    <property type="component" value="Unassembled WGS sequence"/>
</dbReference>
<dbReference type="OrthoDB" id="5625001at2"/>
<name>A0A317CLM2_9GAMM</name>
<sequence length="162" mass="18630">MTEDKPRKTLTLKRKPKAKAAEASHSEEINDDVTESVRGRKRVIKMQSAAQKKAIKDSKLSPSERQSRELKRLLAETFSVWRRRRPLARGIDEQIAAFIETQGVEISKRAVKKLLHRHTHHKSYLQNVARGGVRFKLDGTEDGEILPEERDHARRAMESLES</sequence>
<dbReference type="Pfam" id="PF04352">
    <property type="entry name" value="ProQ"/>
    <property type="match status" value="1"/>
</dbReference>
<dbReference type="Gene3D" id="1.10.1710.10">
    <property type="entry name" value="ProQ/FinO domain"/>
    <property type="match status" value="1"/>
</dbReference>
<keyword evidence="5" id="KW-1185">Reference proteome</keyword>
<dbReference type="EMBL" id="QGKM01000012">
    <property type="protein sequence ID" value="PWQ99269.1"/>
    <property type="molecule type" value="Genomic_DNA"/>
</dbReference>
<dbReference type="RefSeq" id="WP_109836760.1">
    <property type="nucleotide sequence ID" value="NZ_QGKM01000012.1"/>
</dbReference>
<dbReference type="GO" id="GO:0003723">
    <property type="term" value="F:RNA binding"/>
    <property type="evidence" value="ECO:0007669"/>
    <property type="project" value="UniProtKB-KW"/>
</dbReference>
<evidence type="ECO:0000256" key="1">
    <source>
        <dbReference type="ARBA" id="ARBA00022884"/>
    </source>
</evidence>
<feature type="domain" description="ProQ/FinO" evidence="3">
    <location>
        <begin position="64"/>
        <end position="162"/>
    </location>
</feature>
<feature type="region of interest" description="Disordered" evidence="2">
    <location>
        <begin position="1"/>
        <end position="67"/>
    </location>
</feature>